<comment type="caution">
    <text evidence="2">The sequence shown here is derived from an EMBL/GenBank/DDBJ whole genome shotgun (WGS) entry which is preliminary data.</text>
</comment>
<gene>
    <name evidence="2" type="ORF">FisN_UnNu076</name>
</gene>
<dbReference type="OrthoDB" id="10253553at2759"/>
<proteinExistence type="predicted"/>
<dbReference type="EMBL" id="BDSP01000099">
    <property type="protein sequence ID" value="GAX15925.1"/>
    <property type="molecule type" value="Genomic_DNA"/>
</dbReference>
<dbReference type="InParanoid" id="A0A1Z5JPG4"/>
<dbReference type="AlphaFoldDB" id="A0A1Z5JPG4"/>
<sequence>MTEAAAEVSRTTTISKKEDDDDNNELPHVAPGEATLLVSEFPPPPFYYHLADQLEPPPIPTEALKNGTERAARVLAEARAEAERQRLGDTNAILGGTISSQEEDNENVVAVFGEVVEDPWLVQPLDLCEDPTVVREEVKRLNATVLQLFAQLAHDLVHRPLENKHV</sequence>
<accession>A0A1Z5JPG4</accession>
<organism evidence="2 3">
    <name type="scientific">Fistulifera solaris</name>
    <name type="common">Oleaginous diatom</name>
    <dbReference type="NCBI Taxonomy" id="1519565"/>
    <lineage>
        <taxon>Eukaryota</taxon>
        <taxon>Sar</taxon>
        <taxon>Stramenopiles</taxon>
        <taxon>Ochrophyta</taxon>
        <taxon>Bacillariophyta</taxon>
        <taxon>Bacillariophyceae</taxon>
        <taxon>Bacillariophycidae</taxon>
        <taxon>Naviculales</taxon>
        <taxon>Naviculaceae</taxon>
        <taxon>Fistulifera</taxon>
    </lineage>
</organism>
<name>A0A1Z5JPG4_FISSO</name>
<feature type="region of interest" description="Disordered" evidence="1">
    <location>
        <begin position="1"/>
        <end position="29"/>
    </location>
</feature>
<protein>
    <recommendedName>
        <fullName evidence="4">Mediator of RNA polymerase II transcription subunit 7</fullName>
    </recommendedName>
</protein>
<reference evidence="2 3" key="1">
    <citation type="journal article" date="2015" name="Plant Cell">
        <title>Oil accumulation by the oleaginous diatom Fistulifera solaris as revealed by the genome and transcriptome.</title>
        <authorList>
            <person name="Tanaka T."/>
            <person name="Maeda Y."/>
            <person name="Veluchamy A."/>
            <person name="Tanaka M."/>
            <person name="Abida H."/>
            <person name="Marechal E."/>
            <person name="Bowler C."/>
            <person name="Muto M."/>
            <person name="Sunaga Y."/>
            <person name="Tanaka M."/>
            <person name="Yoshino T."/>
            <person name="Taniguchi T."/>
            <person name="Fukuda Y."/>
            <person name="Nemoto M."/>
            <person name="Matsumoto M."/>
            <person name="Wong P.S."/>
            <person name="Aburatani S."/>
            <person name="Fujibuchi W."/>
        </authorList>
    </citation>
    <scope>NUCLEOTIDE SEQUENCE [LARGE SCALE GENOMIC DNA]</scope>
    <source>
        <strain evidence="2 3">JPCC DA0580</strain>
    </source>
</reference>
<keyword evidence="3" id="KW-1185">Reference proteome</keyword>
<dbReference type="Proteomes" id="UP000198406">
    <property type="component" value="Unassembled WGS sequence"/>
</dbReference>
<evidence type="ECO:0000313" key="2">
    <source>
        <dbReference type="EMBL" id="GAX15925.1"/>
    </source>
</evidence>
<evidence type="ECO:0000256" key="1">
    <source>
        <dbReference type="SAM" id="MobiDB-lite"/>
    </source>
</evidence>
<evidence type="ECO:0008006" key="4">
    <source>
        <dbReference type="Google" id="ProtNLM"/>
    </source>
</evidence>
<evidence type="ECO:0000313" key="3">
    <source>
        <dbReference type="Proteomes" id="UP000198406"/>
    </source>
</evidence>